<keyword evidence="2" id="KW-1185">Reference proteome</keyword>
<proteinExistence type="predicted"/>
<evidence type="ECO:0000313" key="1">
    <source>
        <dbReference type="EMBL" id="MDR6785103.1"/>
    </source>
</evidence>
<organism evidence="1 2">
    <name type="scientific">Pedobacter africanus</name>
    <dbReference type="NCBI Taxonomy" id="151894"/>
    <lineage>
        <taxon>Bacteria</taxon>
        <taxon>Pseudomonadati</taxon>
        <taxon>Bacteroidota</taxon>
        <taxon>Sphingobacteriia</taxon>
        <taxon>Sphingobacteriales</taxon>
        <taxon>Sphingobacteriaceae</taxon>
        <taxon>Pedobacter</taxon>
    </lineage>
</organism>
<dbReference type="Proteomes" id="UP001246858">
    <property type="component" value="Unassembled WGS sequence"/>
</dbReference>
<evidence type="ECO:0000313" key="2">
    <source>
        <dbReference type="Proteomes" id="UP001246858"/>
    </source>
</evidence>
<keyword evidence="1" id="KW-0675">Receptor</keyword>
<protein>
    <submittedName>
        <fullName evidence="1">TonB-dependent SusC/RagA subfamily outer membrane receptor</fullName>
    </submittedName>
</protein>
<comment type="caution">
    <text evidence="1">The sequence shown here is derived from an EMBL/GenBank/DDBJ whole genome shotgun (WGS) entry which is preliminary data.</text>
</comment>
<dbReference type="EMBL" id="JAVDTF010000003">
    <property type="protein sequence ID" value="MDR6785103.1"/>
    <property type="molecule type" value="Genomic_DNA"/>
</dbReference>
<reference evidence="1" key="1">
    <citation type="submission" date="2023-07" db="EMBL/GenBank/DDBJ databases">
        <title>Sorghum-associated microbial communities from plants grown in Nebraska, USA.</title>
        <authorList>
            <person name="Schachtman D."/>
        </authorList>
    </citation>
    <scope>NUCLEOTIDE SEQUENCE</scope>
    <source>
        <strain evidence="1">2697</strain>
    </source>
</reference>
<accession>A0ACC6L1A0</accession>
<name>A0ACC6L1A0_9SPHI</name>
<gene>
    <name evidence="1" type="ORF">J2X78_003677</name>
</gene>
<sequence>MEALAIYFLKSALYMALFTGVYWLFLRNETFYRFNRIFLLSGLSCSVLLPLYTFTYEIKLMPMETAVTDVAPVVLAMPDRFNWTSLLLMVYIAGGCFLLLRHIIGLYKIRKTALTHKYTLLKGCLIVETPVFRSSFSVFNCIIINSSADTSAAEKKLILEHELAHVEQRHWADLLICQLFCTFQWFNPLAWIYLNLVKQNHEYLADQAVLEQGNSAAVYRAALINHGLGVPVFALASSFSRYDHLKRVNMMMKPASARVRKFSVLLMLPAIALFLWAFAEPQFIVEQQIVKEKRKENKQQKPAKGPKFVNEKPVMANEQQGSSVIIKNRPVRKKPVLWQKEYEKTVQPTAAPDSAEKRGVQSSFVLNGLPAKSQPLMLLDGIEFHAGLASIKPEEIEAIHVLKGATALAEYGERGRNGVIRITSKKSGLLMKTGLDSRTD</sequence>